<dbReference type="Pfam" id="PF24987">
    <property type="entry name" value="HEAT_EF3_N"/>
    <property type="match status" value="1"/>
</dbReference>
<accession>A0ABP0IZS9</accession>
<keyword evidence="4" id="KW-1185">Reference proteome</keyword>
<sequence>MPSGIDAALKSLKADANIPQPTKVNYNGFEPEKKKKPEVSEVTIDPAELGLEKCQKIVKEQEFKIRKLKEKMAGIAPTKKNKAEINAVKEQIEELQADGNYRAAMSFVRKAEEEERDRRRAEREKDDEEALVGGGLGKKKGPSEPAPKKAAAASTEADAAASADFDADAEVVAVVKSAAEGSEEALAQLQKGAGAGSYKSAIKHEVASMAFGAEELISAKMKRAPTRDSALKTVRALQWNPGATLPALPALLLLLEETKLKSEPGGTAVDLCRVVCRCGPRSSAVPEMIFPVLLAHLGAAAAGKWKVKVAVLQLLRDLLQSSQQLLPRQTGLWMPKIMSALRDAVGDARKEVKKEAESFLRNMAKELAQTPEIRTLADDIITSILDSANMEKATEILHRMANTTFLNTVDSCAFALLFPTVSRAMREQAHDAKMKGVQIVGASVNLIADPVLLQPYLQELMPLLQECLLHPTVGVQHEAAKSFGSLAFGLPEICDKDMMPFLLETLKSQEQNEDVSEVERRGAARGLAEVLLARRDLLPG</sequence>
<evidence type="ECO:0000313" key="4">
    <source>
        <dbReference type="Proteomes" id="UP001642484"/>
    </source>
</evidence>
<dbReference type="PANTHER" id="PTHR23346">
    <property type="entry name" value="TRANSLATIONAL ACTIVATOR GCN1-RELATED"/>
    <property type="match status" value="1"/>
</dbReference>
<organism evidence="3 4">
    <name type="scientific">Durusdinium trenchii</name>
    <dbReference type="NCBI Taxonomy" id="1381693"/>
    <lineage>
        <taxon>Eukaryota</taxon>
        <taxon>Sar</taxon>
        <taxon>Alveolata</taxon>
        <taxon>Dinophyceae</taxon>
        <taxon>Suessiales</taxon>
        <taxon>Symbiodiniaceae</taxon>
        <taxon>Durusdinium</taxon>
    </lineage>
</organism>
<evidence type="ECO:0000256" key="2">
    <source>
        <dbReference type="SAM" id="MobiDB-lite"/>
    </source>
</evidence>
<dbReference type="InterPro" id="IPR011989">
    <property type="entry name" value="ARM-like"/>
</dbReference>
<evidence type="ECO:0008006" key="5">
    <source>
        <dbReference type="Google" id="ProtNLM"/>
    </source>
</evidence>
<dbReference type="EMBL" id="CAXAMN010004091">
    <property type="protein sequence ID" value="CAK9007608.1"/>
    <property type="molecule type" value="Genomic_DNA"/>
</dbReference>
<dbReference type="InterPro" id="IPR016024">
    <property type="entry name" value="ARM-type_fold"/>
</dbReference>
<evidence type="ECO:0000313" key="3">
    <source>
        <dbReference type="EMBL" id="CAK9007608.1"/>
    </source>
</evidence>
<dbReference type="SUPFAM" id="SSF48371">
    <property type="entry name" value="ARM repeat"/>
    <property type="match status" value="1"/>
</dbReference>
<feature type="region of interest" description="Disordered" evidence="2">
    <location>
        <begin position="108"/>
        <end position="155"/>
    </location>
</feature>
<name>A0ABP0IZS9_9DINO</name>
<gene>
    <name evidence="3" type="ORF">CCMP2556_LOCUS8913</name>
</gene>
<dbReference type="Pfam" id="PF24984">
    <property type="entry name" value="HEAT_EF3_GNC1"/>
    <property type="match status" value="1"/>
</dbReference>
<evidence type="ECO:0000256" key="1">
    <source>
        <dbReference type="ARBA" id="ARBA00022737"/>
    </source>
</evidence>
<protein>
    <recommendedName>
        <fullName evidence="5">TOG domain-containing protein</fullName>
    </recommendedName>
</protein>
<dbReference type="PANTHER" id="PTHR23346:SF7">
    <property type="entry name" value="STALLED RIBOSOME SENSOR GCN1"/>
    <property type="match status" value="1"/>
</dbReference>
<comment type="caution">
    <text evidence="3">The sequence shown here is derived from an EMBL/GenBank/DDBJ whole genome shotgun (WGS) entry which is preliminary data.</text>
</comment>
<keyword evidence="1" id="KW-0677">Repeat</keyword>
<proteinExistence type="predicted"/>
<dbReference type="Gene3D" id="1.25.10.10">
    <property type="entry name" value="Leucine-rich Repeat Variant"/>
    <property type="match status" value="1"/>
</dbReference>
<feature type="compositionally biased region" description="Basic and acidic residues" evidence="2">
    <location>
        <begin position="30"/>
        <end position="39"/>
    </location>
</feature>
<reference evidence="3 4" key="1">
    <citation type="submission" date="2024-02" db="EMBL/GenBank/DDBJ databases">
        <authorList>
            <person name="Chen Y."/>
            <person name="Shah S."/>
            <person name="Dougan E. K."/>
            <person name="Thang M."/>
            <person name="Chan C."/>
        </authorList>
    </citation>
    <scope>NUCLEOTIDE SEQUENCE [LARGE SCALE GENOMIC DNA]</scope>
</reference>
<feature type="compositionally biased region" description="Basic and acidic residues" evidence="2">
    <location>
        <begin position="109"/>
        <end position="124"/>
    </location>
</feature>
<feature type="region of interest" description="Disordered" evidence="2">
    <location>
        <begin position="20"/>
        <end position="40"/>
    </location>
</feature>
<dbReference type="Proteomes" id="UP001642484">
    <property type="component" value="Unassembled WGS sequence"/>
</dbReference>